<dbReference type="Proteomes" id="UP001239759">
    <property type="component" value="Unassembled WGS sequence"/>
</dbReference>
<evidence type="ECO:0000256" key="2">
    <source>
        <dbReference type="ARBA" id="ARBA00023315"/>
    </source>
</evidence>
<keyword evidence="9" id="KW-1185">Reference proteome</keyword>
<dbReference type="PANTHER" id="PTHR43792:SF8">
    <property type="entry name" value="[RIBOSOMAL PROTEIN US5]-ALANINE N-ACETYLTRANSFERASE"/>
    <property type="match status" value="1"/>
</dbReference>
<dbReference type="Pfam" id="PF13302">
    <property type="entry name" value="Acetyltransf_3"/>
    <property type="match status" value="1"/>
</dbReference>
<keyword evidence="2" id="KW-0012">Acyltransferase</keyword>
<feature type="region of interest" description="Disordered" evidence="4">
    <location>
        <begin position="8"/>
        <end position="32"/>
    </location>
</feature>
<proteinExistence type="inferred from homology"/>
<dbReference type="Gene3D" id="3.40.630.30">
    <property type="match status" value="1"/>
</dbReference>
<feature type="domain" description="N-acetyltransferase" evidence="5">
    <location>
        <begin position="42"/>
        <end position="213"/>
    </location>
</feature>
<sequence length="230" mass="25459">MLDPFGIAASRTKKPARGTPHPVHPGWPESTAEVRTTSGLRVRLRPLRRGDGADWCEQRLVDQSWLQPVEPTAMRGWEAAHTKTAWLEHLRWLNVQARHGELVPFVIEVDDEFAGQLTLGGIQHGTVASCWVGYWVASLMMGNSVATAALALGIDHAFQRIGVHRITATYLPDNPASRQVLMNNGFREEGILRGYLHIAGSWRDHQQASLLADDYSTSATARLRASGKLL</sequence>
<dbReference type="InterPro" id="IPR051531">
    <property type="entry name" value="N-acetyltransferase"/>
</dbReference>
<evidence type="ECO:0000313" key="7">
    <source>
        <dbReference type="EMBL" id="MDK4307516.1"/>
    </source>
</evidence>
<dbReference type="GO" id="GO:0005737">
    <property type="term" value="C:cytoplasm"/>
    <property type="evidence" value="ECO:0007669"/>
    <property type="project" value="TreeGrafter"/>
</dbReference>
<evidence type="ECO:0000256" key="3">
    <source>
        <dbReference type="ARBA" id="ARBA00038502"/>
    </source>
</evidence>
<evidence type="ECO:0000259" key="5">
    <source>
        <dbReference type="PROSITE" id="PS51186"/>
    </source>
</evidence>
<protein>
    <submittedName>
        <fullName evidence="7">GNAT family protein</fullName>
        <ecNumber evidence="7">2.-.-.-</ecNumber>
    </submittedName>
</protein>
<dbReference type="InterPro" id="IPR016181">
    <property type="entry name" value="Acyl_CoA_acyltransferase"/>
</dbReference>
<name>A0AAP4BQM7_9CORY</name>
<dbReference type="InterPro" id="IPR000182">
    <property type="entry name" value="GNAT_dom"/>
</dbReference>
<dbReference type="EMBL" id="JASNVH010000012">
    <property type="protein sequence ID" value="MDK4307516.1"/>
    <property type="molecule type" value="Genomic_DNA"/>
</dbReference>
<evidence type="ECO:0000313" key="9">
    <source>
        <dbReference type="Proteomes" id="UP001239759"/>
    </source>
</evidence>
<dbReference type="AlphaFoldDB" id="A0AAP4BQM7"/>
<dbReference type="EC" id="2.-.-.-" evidence="7"/>
<reference evidence="7 9" key="1">
    <citation type="submission" date="2023-05" db="EMBL/GenBank/DDBJ databases">
        <title>Metabolic capabilities are highly conserved among human nasal-associated Corynebacterium species in pangenomic analyses.</title>
        <authorList>
            <person name="Tran T.H."/>
            <person name="Roberts A.Q."/>
            <person name="Escapa I.F."/>
            <person name="Gao W."/>
            <person name="Conlan S."/>
            <person name="Kong H."/>
            <person name="Segre J.A."/>
            <person name="Kelly M.S."/>
            <person name="Lemon K.P."/>
        </authorList>
    </citation>
    <scope>NUCLEOTIDE SEQUENCE</scope>
    <source>
        <strain evidence="7">KPL2773</strain>
        <strain evidence="6 9">KPL3772</strain>
    </source>
</reference>
<organism evidence="7 8">
    <name type="scientific">Corynebacterium pseudodiphtheriticum</name>
    <dbReference type="NCBI Taxonomy" id="37637"/>
    <lineage>
        <taxon>Bacteria</taxon>
        <taxon>Bacillati</taxon>
        <taxon>Actinomycetota</taxon>
        <taxon>Actinomycetes</taxon>
        <taxon>Mycobacteriales</taxon>
        <taxon>Corynebacteriaceae</taxon>
        <taxon>Corynebacterium</taxon>
    </lineage>
</organism>
<accession>A0AAP4BQM7</accession>
<gene>
    <name evidence="6" type="ORF">QPX23_00310</name>
    <name evidence="7" type="ORF">QPX42_08190</name>
</gene>
<evidence type="ECO:0000313" key="6">
    <source>
        <dbReference type="EMBL" id="MDK4289185.1"/>
    </source>
</evidence>
<dbReference type="PANTHER" id="PTHR43792">
    <property type="entry name" value="GNAT FAMILY, PUTATIVE (AFU_ORTHOLOGUE AFUA_3G00765)-RELATED-RELATED"/>
    <property type="match status" value="1"/>
</dbReference>
<dbReference type="RefSeq" id="WP_031268119.1">
    <property type="nucleotide sequence ID" value="NZ_CP100362.1"/>
</dbReference>
<dbReference type="SUPFAM" id="SSF55729">
    <property type="entry name" value="Acyl-CoA N-acyltransferases (Nat)"/>
    <property type="match status" value="1"/>
</dbReference>
<comment type="similarity">
    <text evidence="3">Belongs to the acetyltransferase family. RimJ subfamily.</text>
</comment>
<dbReference type="Proteomes" id="UP001224412">
    <property type="component" value="Unassembled WGS sequence"/>
</dbReference>
<dbReference type="GO" id="GO:0008999">
    <property type="term" value="F:protein-N-terminal-alanine acetyltransferase activity"/>
    <property type="evidence" value="ECO:0007669"/>
    <property type="project" value="TreeGrafter"/>
</dbReference>
<evidence type="ECO:0000256" key="4">
    <source>
        <dbReference type="SAM" id="MobiDB-lite"/>
    </source>
</evidence>
<dbReference type="EMBL" id="JASNUQ010000001">
    <property type="protein sequence ID" value="MDK4289185.1"/>
    <property type="molecule type" value="Genomic_DNA"/>
</dbReference>
<comment type="caution">
    <text evidence="7">The sequence shown here is derived from an EMBL/GenBank/DDBJ whole genome shotgun (WGS) entry which is preliminary data.</text>
</comment>
<evidence type="ECO:0000313" key="8">
    <source>
        <dbReference type="Proteomes" id="UP001224412"/>
    </source>
</evidence>
<dbReference type="PROSITE" id="PS51186">
    <property type="entry name" value="GNAT"/>
    <property type="match status" value="1"/>
</dbReference>
<keyword evidence="1 7" id="KW-0808">Transferase</keyword>
<evidence type="ECO:0000256" key="1">
    <source>
        <dbReference type="ARBA" id="ARBA00022679"/>
    </source>
</evidence>